<dbReference type="PANTHER" id="PTHR43592">
    <property type="entry name" value="CAAX AMINO TERMINAL PROTEASE"/>
    <property type="match status" value="1"/>
</dbReference>
<accession>A0A565BGH4</accession>
<dbReference type="AlphaFoldDB" id="A0A565BGH4"/>
<comment type="caution">
    <text evidence="2">The sequence shown here is derived from an EMBL/GenBank/DDBJ whole genome shotgun (WGS) entry which is preliminary data.</text>
</comment>
<dbReference type="EMBL" id="CABITT030000003">
    <property type="protein sequence ID" value="VVA99956.1"/>
    <property type="molecule type" value="Genomic_DNA"/>
</dbReference>
<evidence type="ECO:0000313" key="3">
    <source>
        <dbReference type="Proteomes" id="UP000489600"/>
    </source>
</evidence>
<reference evidence="2" key="1">
    <citation type="submission" date="2019-07" db="EMBL/GenBank/DDBJ databases">
        <authorList>
            <person name="Dittberner H."/>
        </authorList>
    </citation>
    <scope>NUCLEOTIDE SEQUENCE [LARGE SCALE GENOMIC DNA]</scope>
</reference>
<proteinExistence type="predicted"/>
<feature type="transmembrane region" description="Helical" evidence="1">
    <location>
        <begin position="119"/>
        <end position="140"/>
    </location>
</feature>
<keyword evidence="1" id="KW-0812">Transmembrane</keyword>
<protein>
    <submittedName>
        <fullName evidence="2">Uncharacterized protein</fullName>
    </submittedName>
</protein>
<keyword evidence="1" id="KW-0472">Membrane</keyword>
<name>A0A565BGH4_9BRAS</name>
<dbReference type="Proteomes" id="UP000489600">
    <property type="component" value="Unassembled WGS sequence"/>
</dbReference>
<sequence length="344" mass="37790">MILTQWVSFTPVTKASDQLFRRYSEFRGLSSVTCRLRSGSSVGCSCLKSKPPHDTTELENGEEEGFSVLASDIPWEENAIWSTFALYMFCLHIPLSFGGLSIVANILHQKLLDPQTQVLSLVVLQMVELSGTVFLLRNTAKPQCKSINFLKGNNDSRQGRNWVVGSALGLGCLVGFIFITSLVADQLFGSKVSLTHRLFSANIILSFSIYNLAEANMCLGSGQLGVGEDNGERGCIEKRVFCSLLRCSSHHRGDCVQTLSTDIFSVENGMEEGASDQLRSICSIALLRRRVGAAVWDRVRSRGMLQLVRELSLVGGRSLLVQCLDTPPYVALLSQTSFPCSEMT</sequence>
<feature type="transmembrane region" description="Helical" evidence="1">
    <location>
        <begin position="84"/>
        <end position="107"/>
    </location>
</feature>
<gene>
    <name evidence="2" type="ORF">ANE_LOCUS10401</name>
</gene>
<dbReference type="PANTHER" id="PTHR43592:SF4">
    <property type="entry name" value="CAAX AMINO TERMINAL PROTEASE FAMILY PROTEIN"/>
    <property type="match status" value="1"/>
</dbReference>
<keyword evidence="3" id="KW-1185">Reference proteome</keyword>
<feature type="transmembrane region" description="Helical" evidence="1">
    <location>
        <begin position="161"/>
        <end position="184"/>
    </location>
</feature>
<evidence type="ECO:0000313" key="2">
    <source>
        <dbReference type="EMBL" id="VVA99956.1"/>
    </source>
</evidence>
<keyword evidence="1" id="KW-1133">Transmembrane helix</keyword>
<organism evidence="2 3">
    <name type="scientific">Arabis nemorensis</name>
    <dbReference type="NCBI Taxonomy" id="586526"/>
    <lineage>
        <taxon>Eukaryota</taxon>
        <taxon>Viridiplantae</taxon>
        <taxon>Streptophyta</taxon>
        <taxon>Embryophyta</taxon>
        <taxon>Tracheophyta</taxon>
        <taxon>Spermatophyta</taxon>
        <taxon>Magnoliopsida</taxon>
        <taxon>eudicotyledons</taxon>
        <taxon>Gunneridae</taxon>
        <taxon>Pentapetalae</taxon>
        <taxon>rosids</taxon>
        <taxon>malvids</taxon>
        <taxon>Brassicales</taxon>
        <taxon>Brassicaceae</taxon>
        <taxon>Arabideae</taxon>
        <taxon>Arabis</taxon>
    </lineage>
</organism>
<evidence type="ECO:0000256" key="1">
    <source>
        <dbReference type="SAM" id="Phobius"/>
    </source>
</evidence>
<dbReference type="OrthoDB" id="1742244at2759"/>